<organism evidence="2 3">
    <name type="scientific">Streblomastix strix</name>
    <dbReference type="NCBI Taxonomy" id="222440"/>
    <lineage>
        <taxon>Eukaryota</taxon>
        <taxon>Metamonada</taxon>
        <taxon>Preaxostyla</taxon>
        <taxon>Oxymonadida</taxon>
        <taxon>Streblomastigidae</taxon>
        <taxon>Streblomastix</taxon>
    </lineage>
</organism>
<dbReference type="PROSITE" id="PS50835">
    <property type="entry name" value="IG_LIKE"/>
    <property type="match status" value="1"/>
</dbReference>
<dbReference type="Proteomes" id="UP000324800">
    <property type="component" value="Unassembled WGS sequence"/>
</dbReference>
<sequence>MSLFGFLASPLLFKTCYLGRSNGPHNRALAPPWVWKGNRAGRGKARDSNRDTQLSPPKGDNVGISLQITFNCTVLGIVDYKIPCFDQFWLQSAAAPRPIRSLGNLQVQNSLARSLTCTIKCPPSPSIKMAWA</sequence>
<gene>
    <name evidence="2" type="ORF">EZS28_029492</name>
</gene>
<proteinExistence type="predicted"/>
<name>A0A5J4UY06_9EUKA</name>
<evidence type="ECO:0000313" key="2">
    <source>
        <dbReference type="EMBL" id="KAA6374982.1"/>
    </source>
</evidence>
<accession>A0A5J4UY06</accession>
<evidence type="ECO:0000259" key="1">
    <source>
        <dbReference type="PROSITE" id="PS50835"/>
    </source>
</evidence>
<reference evidence="2 3" key="1">
    <citation type="submission" date="2019-03" db="EMBL/GenBank/DDBJ databases">
        <title>Single cell metagenomics reveals metabolic interactions within the superorganism composed of flagellate Streblomastix strix and complex community of Bacteroidetes bacteria on its surface.</title>
        <authorList>
            <person name="Treitli S.C."/>
            <person name="Kolisko M."/>
            <person name="Husnik F."/>
            <person name="Keeling P."/>
            <person name="Hampl V."/>
        </authorList>
    </citation>
    <scope>NUCLEOTIDE SEQUENCE [LARGE SCALE GENOMIC DNA]</scope>
    <source>
        <strain evidence="2">ST1C</strain>
    </source>
</reference>
<protein>
    <recommendedName>
        <fullName evidence="1">Ig-like domain-containing protein</fullName>
    </recommendedName>
</protein>
<dbReference type="InterPro" id="IPR007110">
    <property type="entry name" value="Ig-like_dom"/>
</dbReference>
<feature type="domain" description="Ig-like" evidence="1">
    <location>
        <begin position="96"/>
        <end position="132"/>
    </location>
</feature>
<comment type="caution">
    <text evidence="2">The sequence shown here is derived from an EMBL/GenBank/DDBJ whole genome shotgun (WGS) entry which is preliminary data.</text>
</comment>
<dbReference type="AlphaFoldDB" id="A0A5J4UY06"/>
<evidence type="ECO:0000313" key="3">
    <source>
        <dbReference type="Proteomes" id="UP000324800"/>
    </source>
</evidence>
<dbReference type="EMBL" id="SNRW01011566">
    <property type="protein sequence ID" value="KAA6374982.1"/>
    <property type="molecule type" value="Genomic_DNA"/>
</dbReference>